<dbReference type="AlphaFoldDB" id="A0A9P7K0R2"/>
<dbReference type="EMBL" id="JABBWM010000001">
    <property type="protein sequence ID" value="KAG2120469.1"/>
    <property type="molecule type" value="Genomic_DNA"/>
</dbReference>
<dbReference type="Proteomes" id="UP000823399">
    <property type="component" value="Unassembled WGS sequence"/>
</dbReference>
<dbReference type="RefSeq" id="XP_041299845.1">
    <property type="nucleotide sequence ID" value="XM_041430660.1"/>
</dbReference>
<dbReference type="GeneID" id="64692919"/>
<sequence>LHKLGFKIIHSTMKLLPAWHGILEALKMKVTTLPQDVSTHWNSTFDMVEYALRHQEAIDAVNQRRDLGLQQLELTDQEWVIAEQLQDILKDAMMFFSRSTPNLVTVIPAMDLIDEKLTTYSLNASFLPSIRVAVGLAKKTLNRHYQLTDTSEVYRIAMGKFVS</sequence>
<evidence type="ECO:0000313" key="1">
    <source>
        <dbReference type="EMBL" id="KAG2120469.1"/>
    </source>
</evidence>
<evidence type="ECO:0000313" key="2">
    <source>
        <dbReference type="Proteomes" id="UP000823399"/>
    </source>
</evidence>
<proteinExistence type="predicted"/>
<reference evidence="1" key="1">
    <citation type="journal article" date="2020" name="New Phytol.">
        <title>Comparative genomics reveals dynamic genome evolution in host specialist ectomycorrhizal fungi.</title>
        <authorList>
            <person name="Lofgren L.A."/>
            <person name="Nguyen N.H."/>
            <person name="Vilgalys R."/>
            <person name="Ruytinx J."/>
            <person name="Liao H.L."/>
            <person name="Branco S."/>
            <person name="Kuo A."/>
            <person name="LaButti K."/>
            <person name="Lipzen A."/>
            <person name="Andreopoulos W."/>
            <person name="Pangilinan J."/>
            <person name="Riley R."/>
            <person name="Hundley H."/>
            <person name="Na H."/>
            <person name="Barry K."/>
            <person name="Grigoriev I.V."/>
            <person name="Stajich J.E."/>
            <person name="Kennedy P.G."/>
        </authorList>
    </citation>
    <scope>NUCLEOTIDE SEQUENCE</scope>
    <source>
        <strain evidence="1">FC423</strain>
    </source>
</reference>
<dbReference type="OrthoDB" id="3252425at2759"/>
<dbReference type="InterPro" id="IPR012337">
    <property type="entry name" value="RNaseH-like_sf"/>
</dbReference>
<keyword evidence="2" id="KW-1185">Reference proteome</keyword>
<comment type="caution">
    <text evidence="1">The sequence shown here is derived from an EMBL/GenBank/DDBJ whole genome shotgun (WGS) entry which is preliminary data.</text>
</comment>
<protein>
    <submittedName>
        <fullName evidence="1">Uncharacterized protein</fullName>
    </submittedName>
</protein>
<accession>A0A9P7K0R2</accession>
<feature type="non-terminal residue" evidence="1">
    <location>
        <position position="1"/>
    </location>
</feature>
<gene>
    <name evidence="1" type="ORF">F5147DRAFT_563274</name>
</gene>
<name>A0A9P7K0R2_9AGAM</name>
<organism evidence="1 2">
    <name type="scientific">Suillus discolor</name>
    <dbReference type="NCBI Taxonomy" id="1912936"/>
    <lineage>
        <taxon>Eukaryota</taxon>
        <taxon>Fungi</taxon>
        <taxon>Dikarya</taxon>
        <taxon>Basidiomycota</taxon>
        <taxon>Agaricomycotina</taxon>
        <taxon>Agaricomycetes</taxon>
        <taxon>Agaricomycetidae</taxon>
        <taxon>Boletales</taxon>
        <taxon>Suillineae</taxon>
        <taxon>Suillaceae</taxon>
        <taxon>Suillus</taxon>
    </lineage>
</organism>
<dbReference type="SUPFAM" id="SSF53098">
    <property type="entry name" value="Ribonuclease H-like"/>
    <property type="match status" value="1"/>
</dbReference>